<keyword evidence="5" id="KW-0297">G-protein coupled receptor</keyword>
<proteinExistence type="predicted"/>
<keyword evidence="2" id="KW-1003">Cell membrane</keyword>
<dbReference type="PANTHER" id="PTHR24229:SF50">
    <property type="entry name" value="G-PROTEIN COUPLED RECEPTORS FAMILY 1 PROFILE DOMAIN-CONTAINING PROTEIN"/>
    <property type="match status" value="1"/>
</dbReference>
<evidence type="ECO:0000313" key="12">
    <source>
        <dbReference type="Proteomes" id="UP000268014"/>
    </source>
</evidence>
<dbReference type="EMBL" id="UZAF01016321">
    <property type="protein sequence ID" value="VDO25640.1"/>
    <property type="molecule type" value="Genomic_DNA"/>
</dbReference>
<reference evidence="11 12" key="2">
    <citation type="submission" date="2018-11" db="EMBL/GenBank/DDBJ databases">
        <authorList>
            <consortium name="Pathogen Informatics"/>
        </authorList>
    </citation>
    <scope>NUCLEOTIDE SEQUENCE [LARGE SCALE GENOMIC DNA]</scope>
    <source>
        <strain evidence="11 12">MHpl1</strain>
    </source>
</reference>
<feature type="domain" description="G-protein coupled receptors family 1 profile" evidence="10">
    <location>
        <begin position="1"/>
        <end position="150"/>
    </location>
</feature>
<dbReference type="STRING" id="6290.A0A158QKW3"/>
<dbReference type="PANTHER" id="PTHR24229">
    <property type="entry name" value="NEUROPEPTIDES RECEPTOR"/>
    <property type="match status" value="1"/>
</dbReference>
<keyword evidence="4 9" id="KW-1133">Transmembrane helix</keyword>
<dbReference type="OrthoDB" id="6076970at2759"/>
<sequence length="189" mass="22422">MSHVPFIGTTGVLTRLQDFLHCGSWNIFLICPSRKCLYFRYITTCSVIIFIVPVLVIFYCYYKVFCKLREAAKGSRRLQRSTTTRTSYQRVTRSVQRVVLFHLLCWTPFWLFNLFSSIFRVRITSQLERIVVNIIHLFPYVNCALNPLLYAYRAENFRIAFKTMFISTFRYDLHPSNAAWRSRRGRTVA</sequence>
<evidence type="ECO:0000256" key="5">
    <source>
        <dbReference type="ARBA" id="ARBA00023040"/>
    </source>
</evidence>
<keyword evidence="8" id="KW-0807">Transducer</keyword>
<evidence type="ECO:0000313" key="13">
    <source>
        <dbReference type="WBParaSite" id="HPLM_0000533801-mRNA-1"/>
    </source>
</evidence>
<comment type="subcellular location">
    <subcellularLocation>
        <location evidence="1">Cell membrane</location>
        <topology evidence="1">Multi-pass membrane protein</topology>
    </subcellularLocation>
</comment>
<dbReference type="AlphaFoldDB" id="A0A158QKW3"/>
<accession>A0A158QKW3</accession>
<keyword evidence="6 9" id="KW-0472">Membrane</keyword>
<evidence type="ECO:0000256" key="3">
    <source>
        <dbReference type="ARBA" id="ARBA00022692"/>
    </source>
</evidence>
<dbReference type="InterPro" id="IPR017452">
    <property type="entry name" value="GPCR_Rhodpsn_7TM"/>
</dbReference>
<feature type="transmembrane region" description="Helical" evidence="9">
    <location>
        <begin position="130"/>
        <end position="152"/>
    </location>
</feature>
<dbReference type="OMA" id="YKTAFIL"/>
<evidence type="ECO:0000259" key="10">
    <source>
        <dbReference type="PROSITE" id="PS50262"/>
    </source>
</evidence>
<dbReference type="PROSITE" id="PS50262">
    <property type="entry name" value="G_PROTEIN_RECEP_F1_2"/>
    <property type="match status" value="1"/>
</dbReference>
<dbReference type="SUPFAM" id="SSF81321">
    <property type="entry name" value="Family A G protein-coupled receptor-like"/>
    <property type="match status" value="1"/>
</dbReference>
<dbReference type="Proteomes" id="UP000268014">
    <property type="component" value="Unassembled WGS sequence"/>
</dbReference>
<evidence type="ECO:0000256" key="4">
    <source>
        <dbReference type="ARBA" id="ARBA00022989"/>
    </source>
</evidence>
<protein>
    <submittedName>
        <fullName evidence="13">G_PROTEIN_RECEP_F1_2 domain-containing protein</fullName>
    </submittedName>
</protein>
<dbReference type="GO" id="GO:0004930">
    <property type="term" value="F:G protein-coupled receptor activity"/>
    <property type="evidence" value="ECO:0007669"/>
    <property type="project" value="UniProtKB-KW"/>
</dbReference>
<reference evidence="13" key="1">
    <citation type="submission" date="2016-04" db="UniProtKB">
        <authorList>
            <consortium name="WormBaseParasite"/>
        </authorList>
    </citation>
    <scope>IDENTIFICATION</scope>
</reference>
<feature type="transmembrane region" description="Helical" evidence="9">
    <location>
        <begin position="98"/>
        <end position="118"/>
    </location>
</feature>
<dbReference type="Pfam" id="PF00001">
    <property type="entry name" value="7tm_1"/>
    <property type="match status" value="1"/>
</dbReference>
<dbReference type="PRINTS" id="PR00237">
    <property type="entry name" value="GPCRRHODOPSN"/>
</dbReference>
<evidence type="ECO:0000313" key="11">
    <source>
        <dbReference type="EMBL" id="VDO25640.1"/>
    </source>
</evidence>
<organism evidence="13">
    <name type="scientific">Haemonchus placei</name>
    <name type="common">Barber's pole worm</name>
    <dbReference type="NCBI Taxonomy" id="6290"/>
    <lineage>
        <taxon>Eukaryota</taxon>
        <taxon>Metazoa</taxon>
        <taxon>Ecdysozoa</taxon>
        <taxon>Nematoda</taxon>
        <taxon>Chromadorea</taxon>
        <taxon>Rhabditida</taxon>
        <taxon>Rhabditina</taxon>
        <taxon>Rhabditomorpha</taxon>
        <taxon>Strongyloidea</taxon>
        <taxon>Trichostrongylidae</taxon>
        <taxon>Haemonchus</taxon>
    </lineage>
</organism>
<evidence type="ECO:0000256" key="2">
    <source>
        <dbReference type="ARBA" id="ARBA00022475"/>
    </source>
</evidence>
<evidence type="ECO:0000256" key="1">
    <source>
        <dbReference type="ARBA" id="ARBA00004651"/>
    </source>
</evidence>
<evidence type="ECO:0000256" key="8">
    <source>
        <dbReference type="ARBA" id="ARBA00023224"/>
    </source>
</evidence>
<dbReference type="GO" id="GO:0005886">
    <property type="term" value="C:plasma membrane"/>
    <property type="evidence" value="ECO:0007669"/>
    <property type="project" value="UniProtKB-SubCell"/>
</dbReference>
<dbReference type="WBParaSite" id="HPLM_0000533801-mRNA-1">
    <property type="protein sequence ID" value="HPLM_0000533801-mRNA-1"/>
    <property type="gene ID" value="HPLM_0000533801"/>
</dbReference>
<gene>
    <name evidence="11" type="ORF">HPLM_LOCUS5330</name>
</gene>
<evidence type="ECO:0000256" key="9">
    <source>
        <dbReference type="SAM" id="Phobius"/>
    </source>
</evidence>
<keyword evidence="12" id="KW-1185">Reference proteome</keyword>
<evidence type="ECO:0000256" key="7">
    <source>
        <dbReference type="ARBA" id="ARBA00023170"/>
    </source>
</evidence>
<name>A0A158QKW3_HAEPC</name>
<feature type="transmembrane region" description="Helical" evidence="9">
    <location>
        <begin position="38"/>
        <end position="62"/>
    </location>
</feature>
<keyword evidence="3 9" id="KW-0812">Transmembrane</keyword>
<keyword evidence="7" id="KW-0675">Receptor</keyword>
<dbReference type="GO" id="GO:0043005">
    <property type="term" value="C:neuron projection"/>
    <property type="evidence" value="ECO:0007669"/>
    <property type="project" value="TreeGrafter"/>
</dbReference>
<dbReference type="Gene3D" id="1.20.1070.10">
    <property type="entry name" value="Rhodopsin 7-helix transmembrane proteins"/>
    <property type="match status" value="1"/>
</dbReference>
<dbReference type="InterPro" id="IPR000276">
    <property type="entry name" value="GPCR_Rhodpsn"/>
</dbReference>
<evidence type="ECO:0000256" key="6">
    <source>
        <dbReference type="ARBA" id="ARBA00023136"/>
    </source>
</evidence>
<dbReference type="GO" id="GO:0042277">
    <property type="term" value="F:peptide binding"/>
    <property type="evidence" value="ECO:0007669"/>
    <property type="project" value="TreeGrafter"/>
</dbReference>